<dbReference type="FunFam" id="3.40.50.261:FF:000021">
    <property type="entry name" value="Acetyl-CoA synthetase, putative"/>
    <property type="match status" value="1"/>
</dbReference>
<dbReference type="Gene3D" id="3.40.50.261">
    <property type="entry name" value="Succinyl-CoA synthetase domains"/>
    <property type="match status" value="2"/>
</dbReference>
<dbReference type="InterPro" id="IPR013815">
    <property type="entry name" value="ATP_grasp_subdomain_1"/>
</dbReference>
<dbReference type="GO" id="GO:0006099">
    <property type="term" value="P:tricarboxylic acid cycle"/>
    <property type="evidence" value="ECO:0007669"/>
    <property type="project" value="UniProtKB-KW"/>
</dbReference>
<dbReference type="OrthoDB" id="9807426at2"/>
<dbReference type="InterPro" id="IPR032875">
    <property type="entry name" value="Succ_CoA_lig_flav_dom"/>
</dbReference>
<dbReference type="PANTHER" id="PTHR42793">
    <property type="entry name" value="COA BINDING DOMAIN CONTAINING PROTEIN"/>
    <property type="match status" value="1"/>
</dbReference>
<organism evidence="3 4">
    <name type="scientific">Yoonia litorea</name>
    <dbReference type="NCBI Taxonomy" id="1123755"/>
    <lineage>
        <taxon>Bacteria</taxon>
        <taxon>Pseudomonadati</taxon>
        <taxon>Pseudomonadota</taxon>
        <taxon>Alphaproteobacteria</taxon>
        <taxon>Rhodobacterales</taxon>
        <taxon>Paracoccaceae</taxon>
        <taxon>Yoonia</taxon>
    </lineage>
</organism>
<accession>A0A1I6N193</accession>
<feature type="domain" description="CoA-binding" evidence="2">
    <location>
        <begin position="7"/>
        <end position="98"/>
    </location>
</feature>
<dbReference type="InterPro" id="IPR036291">
    <property type="entry name" value="NAD(P)-bd_dom_sf"/>
</dbReference>
<dbReference type="RefSeq" id="WP_090209902.1">
    <property type="nucleotide sequence ID" value="NZ_FOZM01000003.1"/>
</dbReference>
<dbReference type="STRING" id="1123755.SAMN05444714_2865"/>
<dbReference type="Pfam" id="PF13380">
    <property type="entry name" value="CoA_binding_2"/>
    <property type="match status" value="1"/>
</dbReference>
<dbReference type="PANTHER" id="PTHR42793:SF4">
    <property type="entry name" value="BLL6376 PROTEIN"/>
    <property type="match status" value="1"/>
</dbReference>
<dbReference type="Gene3D" id="3.40.50.720">
    <property type="entry name" value="NAD(P)-binding Rossmann-like Domain"/>
    <property type="match status" value="1"/>
</dbReference>
<proteinExistence type="predicted"/>
<protein>
    <submittedName>
        <fullName evidence="3">Acyl-CoA synthetase (NDP forming)</fullName>
    </submittedName>
</protein>
<dbReference type="SUPFAM" id="SSF56059">
    <property type="entry name" value="Glutathione synthetase ATP-binding domain-like"/>
    <property type="match status" value="1"/>
</dbReference>
<dbReference type="Proteomes" id="UP000198926">
    <property type="component" value="Unassembled WGS sequence"/>
</dbReference>
<dbReference type="SUPFAM" id="SSF51735">
    <property type="entry name" value="NAD(P)-binding Rossmann-fold domains"/>
    <property type="match status" value="1"/>
</dbReference>
<dbReference type="EMBL" id="FOZM01000003">
    <property type="protein sequence ID" value="SFS21558.1"/>
    <property type="molecule type" value="Genomic_DNA"/>
</dbReference>
<dbReference type="AlphaFoldDB" id="A0A1I6N193"/>
<dbReference type="Pfam" id="PF13549">
    <property type="entry name" value="ATP-grasp_5"/>
    <property type="match status" value="1"/>
</dbReference>
<dbReference type="InterPro" id="IPR003781">
    <property type="entry name" value="CoA-bd"/>
</dbReference>
<name>A0A1I6N193_9RHOB</name>
<evidence type="ECO:0000256" key="1">
    <source>
        <dbReference type="ARBA" id="ARBA00022532"/>
    </source>
</evidence>
<dbReference type="Pfam" id="PF13607">
    <property type="entry name" value="Succ_CoA_lig"/>
    <property type="match status" value="1"/>
</dbReference>
<evidence type="ECO:0000259" key="2">
    <source>
        <dbReference type="SMART" id="SM00881"/>
    </source>
</evidence>
<dbReference type="SUPFAM" id="SSF52210">
    <property type="entry name" value="Succinyl-CoA synthetase domains"/>
    <property type="match status" value="2"/>
</dbReference>
<dbReference type="InterPro" id="IPR016102">
    <property type="entry name" value="Succinyl-CoA_synth-like"/>
</dbReference>
<dbReference type="Gene3D" id="3.30.470.20">
    <property type="entry name" value="ATP-grasp fold, B domain"/>
    <property type="match status" value="1"/>
</dbReference>
<keyword evidence="1" id="KW-0816">Tricarboxylic acid cycle</keyword>
<reference evidence="3 4" key="1">
    <citation type="submission" date="2016-10" db="EMBL/GenBank/DDBJ databases">
        <authorList>
            <person name="de Groot N.N."/>
        </authorList>
    </citation>
    <scope>NUCLEOTIDE SEQUENCE [LARGE SCALE GENOMIC DNA]</scope>
    <source>
        <strain evidence="3 4">DSM 29433</strain>
    </source>
</reference>
<dbReference type="SMART" id="SM00881">
    <property type="entry name" value="CoA_binding"/>
    <property type="match status" value="1"/>
</dbReference>
<evidence type="ECO:0000313" key="4">
    <source>
        <dbReference type="Proteomes" id="UP000198926"/>
    </source>
</evidence>
<evidence type="ECO:0000313" key="3">
    <source>
        <dbReference type="EMBL" id="SFS21558.1"/>
    </source>
</evidence>
<gene>
    <name evidence="3" type="ORF">SAMN05444714_2865</name>
</gene>
<sequence>MDRLGRLFRPKSIVVIGGGAWGEAVLRQCQKIGFAGDLWMVHPTKEDIAGLIPYRSIADLPHAPDAAYVAVNRLATIDVIRDLAAMGAGGAVCFASGFKEASAEDADGTNFQTALLEAAGDMPIIGPNCYGFLNYRDGVTLWPDQHGGKRVESGVALITQSSNVAINLTMQKRGLPIAYVVTVGNQAQTGLSEVGKSLLSDPKVTALGLYIEGIDDLAGFTELAHYAQSIGKPIVALKIGRSEQAQKAAVSHTASLAGSDAGADALLARLGVGRVRSLSALLESLKLLHVLGPLPSTAIASMSCSGGEASLMADTAHGTEISFPSLTDTQRQQLRATLGLLVALSNPLDYHTFIWGNEDAMAATFTAMMTPAVALGIVILDFPRPDRCTHPDWDLVCNAVARAQEASCQPVAILGSLVENIPEEVAERLITQGILPFCGLDEALEAITVAASLGRIAPDWTPAPPPVIRAGQTLTEAEAKAALSAHGIRTPTAIRTTRAILSEVAAQLTYPVVLKGEGITHKTEAGAVALNLATPEAVKNAAVAMPTDSFLLEEMITGTVAELLIGVVLDPAHGYVLTLAAGGTLTEILNDSVSLILPVSDDDIGRALAHLRIAPLLRGYRGASPANLQSIIDSVLALQDYVLTHHPYEVEINPLMCGSDHATAADALITTGEPDD</sequence>
<dbReference type="GO" id="GO:0005524">
    <property type="term" value="F:ATP binding"/>
    <property type="evidence" value="ECO:0007669"/>
    <property type="project" value="InterPro"/>
</dbReference>
<dbReference type="Gene3D" id="3.30.1490.20">
    <property type="entry name" value="ATP-grasp fold, A domain"/>
    <property type="match status" value="1"/>
</dbReference>
<keyword evidence="4" id="KW-1185">Reference proteome</keyword>